<accession>A0A9X6NIN2</accession>
<comment type="caution">
    <text evidence="2">The sequence shown here is derived from an EMBL/GenBank/DDBJ whole genome shotgun (WGS) entry which is preliminary data.</text>
</comment>
<sequence length="352" mass="41361">MIEDVRNCAPKLLERPAHGSRVYFLCPPTTVCLLGCTYVNEEPRELIAHRDATEEPVGKGYEYTLRCGGCKSRYSYSMFFNHGLKKHFFYGDQRELLCVNRSLYWERELGKLLINNILHAQATFEGFAETIRCTFNWTTAFERRMVSNAFYAHEIEHEIRETDMDYGFQTDKVNCTDFKNTVEETRSKRIYHHDCGELGKERGCPFLVVMDGVWKICFRHCAMPMQRHINVKYVNPAPVYIIVMEWLYKKLHEHPPTEWNKVFLCYDNMCQFANLRAFNEPLPAVFEGPYQNMWQAISKIIDGLHLRNHKQESCKVKFNPDLFGECHPEVTAANTMAAEQSFSWLTKYKKQH</sequence>
<dbReference type="InterPro" id="IPR041539">
    <property type="entry name" value="CxC5"/>
</dbReference>
<proteinExistence type="predicted"/>
<dbReference type="OrthoDB" id="10011386at2759"/>
<dbReference type="EMBL" id="MTYJ01000477">
    <property type="protein sequence ID" value="OWA54885.1"/>
    <property type="molecule type" value="Genomic_DNA"/>
</dbReference>
<feature type="domain" description="CxC5 like cysteine cluster associated with KDZ" evidence="1">
    <location>
        <begin position="22"/>
        <end position="132"/>
    </location>
</feature>
<name>A0A9X6NIN2_HYPEX</name>
<dbReference type="AlphaFoldDB" id="A0A9X6NIN2"/>
<evidence type="ECO:0000313" key="3">
    <source>
        <dbReference type="Proteomes" id="UP000192578"/>
    </source>
</evidence>
<gene>
    <name evidence="2" type="ORF">BV898_19277</name>
</gene>
<evidence type="ECO:0000259" key="1">
    <source>
        <dbReference type="Pfam" id="PF18718"/>
    </source>
</evidence>
<keyword evidence="3" id="KW-1185">Reference proteome</keyword>
<evidence type="ECO:0000313" key="2">
    <source>
        <dbReference type="EMBL" id="OWA54885.1"/>
    </source>
</evidence>
<dbReference type="Pfam" id="PF18718">
    <property type="entry name" value="CxC5"/>
    <property type="match status" value="1"/>
</dbReference>
<dbReference type="Proteomes" id="UP000192578">
    <property type="component" value="Unassembled WGS sequence"/>
</dbReference>
<organism evidence="2 3">
    <name type="scientific">Hypsibius exemplaris</name>
    <name type="common">Freshwater tardigrade</name>
    <dbReference type="NCBI Taxonomy" id="2072580"/>
    <lineage>
        <taxon>Eukaryota</taxon>
        <taxon>Metazoa</taxon>
        <taxon>Ecdysozoa</taxon>
        <taxon>Tardigrada</taxon>
        <taxon>Eutardigrada</taxon>
        <taxon>Parachela</taxon>
        <taxon>Hypsibioidea</taxon>
        <taxon>Hypsibiidae</taxon>
        <taxon>Hypsibius</taxon>
    </lineage>
</organism>
<protein>
    <recommendedName>
        <fullName evidence="1">CxC5 like cysteine cluster associated with KDZ domain-containing protein</fullName>
    </recommendedName>
</protein>
<reference evidence="3" key="1">
    <citation type="submission" date="2017-01" db="EMBL/GenBank/DDBJ databases">
        <title>Comparative genomics of anhydrobiosis in the tardigrade Hypsibius dujardini.</title>
        <authorList>
            <person name="Yoshida Y."/>
            <person name="Koutsovoulos G."/>
            <person name="Laetsch D."/>
            <person name="Stevens L."/>
            <person name="Kumar S."/>
            <person name="Horikawa D."/>
            <person name="Ishino K."/>
            <person name="Komine S."/>
            <person name="Tomita M."/>
            <person name="Blaxter M."/>
            <person name="Arakawa K."/>
        </authorList>
    </citation>
    <scope>NUCLEOTIDE SEQUENCE [LARGE SCALE GENOMIC DNA]</scope>
    <source>
        <strain evidence="3">Z151</strain>
    </source>
</reference>